<evidence type="ECO:0008006" key="5">
    <source>
        <dbReference type="Google" id="ProtNLM"/>
    </source>
</evidence>
<reference evidence="3 4" key="1">
    <citation type="submission" date="2019-11" db="EMBL/GenBank/DDBJ databases">
        <title>Draft Whole-Genome sequence of the marine photosynthetic bacterium Rhodovulum strictum DSM 11289.</title>
        <authorList>
            <person name="Kyndt J.A."/>
            <person name="Meyer T.E."/>
        </authorList>
    </citation>
    <scope>NUCLEOTIDE SEQUENCE [LARGE SCALE GENOMIC DNA]</scope>
    <source>
        <strain evidence="3 4">DSM 11289</strain>
    </source>
</reference>
<gene>
    <name evidence="3" type="ORF">GH815_16605</name>
</gene>
<comment type="caution">
    <text evidence="3">The sequence shown here is derived from an EMBL/GenBank/DDBJ whole genome shotgun (WGS) entry which is preliminary data.</text>
</comment>
<accession>A0A844BAI7</accession>
<evidence type="ECO:0000256" key="1">
    <source>
        <dbReference type="SAM" id="MobiDB-lite"/>
    </source>
</evidence>
<evidence type="ECO:0000313" key="4">
    <source>
        <dbReference type="Proteomes" id="UP000466730"/>
    </source>
</evidence>
<dbReference type="EMBL" id="WJPO01000034">
    <property type="protein sequence ID" value="MRH22600.1"/>
    <property type="molecule type" value="Genomic_DNA"/>
</dbReference>
<name>A0A844BAI7_9RHOB</name>
<evidence type="ECO:0000256" key="2">
    <source>
        <dbReference type="SAM" id="SignalP"/>
    </source>
</evidence>
<dbReference type="AlphaFoldDB" id="A0A844BAI7"/>
<dbReference type="RefSeq" id="WP_153749874.1">
    <property type="nucleotide sequence ID" value="NZ_BAAADI010000028.1"/>
</dbReference>
<organism evidence="3 4">
    <name type="scientific">Rhodovulum strictum</name>
    <dbReference type="NCBI Taxonomy" id="58314"/>
    <lineage>
        <taxon>Bacteria</taxon>
        <taxon>Pseudomonadati</taxon>
        <taxon>Pseudomonadota</taxon>
        <taxon>Alphaproteobacteria</taxon>
        <taxon>Rhodobacterales</taxon>
        <taxon>Paracoccaceae</taxon>
        <taxon>Rhodovulum</taxon>
    </lineage>
</organism>
<proteinExistence type="predicted"/>
<evidence type="ECO:0000313" key="3">
    <source>
        <dbReference type="EMBL" id="MRH22600.1"/>
    </source>
</evidence>
<sequence length="123" mass="13295">MQSRTRHPFLPLLLALALVLSGLAQGHALAGTAAGQIEMEICADGEARRVVIDAHGAPVDPDETCQRKLCPDCVPLKDAMLAGASTPVGHRLPRRGARPRPSFRFRPHRRPQAAQARAPPRMV</sequence>
<feature type="compositionally biased region" description="Low complexity" evidence="1">
    <location>
        <begin position="112"/>
        <end position="123"/>
    </location>
</feature>
<feature type="chain" id="PRO_5032848940" description="DUF2946 domain-containing protein" evidence="2">
    <location>
        <begin position="31"/>
        <end position="123"/>
    </location>
</feature>
<keyword evidence="2" id="KW-0732">Signal</keyword>
<feature type="region of interest" description="Disordered" evidence="1">
    <location>
        <begin position="85"/>
        <end position="123"/>
    </location>
</feature>
<keyword evidence="4" id="KW-1185">Reference proteome</keyword>
<protein>
    <recommendedName>
        <fullName evidence="5">DUF2946 domain-containing protein</fullName>
    </recommendedName>
</protein>
<feature type="signal peptide" evidence="2">
    <location>
        <begin position="1"/>
        <end position="30"/>
    </location>
</feature>
<dbReference type="Proteomes" id="UP000466730">
    <property type="component" value="Unassembled WGS sequence"/>
</dbReference>
<dbReference type="OrthoDB" id="7876461at2"/>
<feature type="compositionally biased region" description="Basic residues" evidence="1">
    <location>
        <begin position="91"/>
        <end position="111"/>
    </location>
</feature>